<dbReference type="AlphaFoldDB" id="A0A0C2JXS0"/>
<evidence type="ECO:0000313" key="1">
    <source>
        <dbReference type="EMBL" id="KII74288.1"/>
    </source>
</evidence>
<reference evidence="1 2" key="1">
    <citation type="journal article" date="2014" name="Genome Biol. Evol.">
        <title>The genome of the myxosporean Thelohanellus kitauei shows adaptations to nutrient acquisition within its fish host.</title>
        <authorList>
            <person name="Yang Y."/>
            <person name="Xiong J."/>
            <person name="Zhou Z."/>
            <person name="Huo F."/>
            <person name="Miao W."/>
            <person name="Ran C."/>
            <person name="Liu Y."/>
            <person name="Zhang J."/>
            <person name="Feng J."/>
            <person name="Wang M."/>
            <person name="Wang M."/>
            <person name="Wang L."/>
            <person name="Yao B."/>
        </authorList>
    </citation>
    <scope>NUCLEOTIDE SEQUENCE [LARGE SCALE GENOMIC DNA]</scope>
    <source>
        <strain evidence="1">Wuqing</strain>
    </source>
</reference>
<proteinExistence type="predicted"/>
<organism evidence="1 2">
    <name type="scientific">Thelohanellus kitauei</name>
    <name type="common">Myxosporean</name>
    <dbReference type="NCBI Taxonomy" id="669202"/>
    <lineage>
        <taxon>Eukaryota</taxon>
        <taxon>Metazoa</taxon>
        <taxon>Cnidaria</taxon>
        <taxon>Myxozoa</taxon>
        <taxon>Myxosporea</taxon>
        <taxon>Bivalvulida</taxon>
        <taxon>Platysporina</taxon>
        <taxon>Myxobolidae</taxon>
        <taxon>Thelohanellus</taxon>
    </lineage>
</organism>
<accession>A0A0C2JXS0</accession>
<dbReference type="EMBL" id="JWZT01000471">
    <property type="protein sequence ID" value="KII74288.1"/>
    <property type="molecule type" value="Genomic_DNA"/>
</dbReference>
<sequence length="152" mass="17911">MDDLIMFQNIIFQGTSLLVCVLTELKDSSILLHICANLIKERHNTYMFEEDRMKLINICKEKIIHQLEDLVRLSKHDKSCDDKIILIAHKYYKLPPKIIKDYRARIIEILISFYTQTQHFSSLSSSSHDQKQLLEYATKYAGTLENKILQKH</sequence>
<protein>
    <submittedName>
        <fullName evidence="1">Uncharacterized protein</fullName>
    </submittedName>
</protein>
<evidence type="ECO:0000313" key="2">
    <source>
        <dbReference type="Proteomes" id="UP000031668"/>
    </source>
</evidence>
<dbReference type="Proteomes" id="UP000031668">
    <property type="component" value="Unassembled WGS sequence"/>
</dbReference>
<comment type="caution">
    <text evidence="1">The sequence shown here is derived from an EMBL/GenBank/DDBJ whole genome shotgun (WGS) entry which is preliminary data.</text>
</comment>
<name>A0A0C2JXS0_THEKT</name>
<keyword evidence="2" id="KW-1185">Reference proteome</keyword>
<gene>
    <name evidence="1" type="ORF">RF11_10026</name>
</gene>